<accession>A0A2P2HY32</accession>
<evidence type="ECO:0000259" key="2">
    <source>
        <dbReference type="PROSITE" id="PS01179"/>
    </source>
</evidence>
<evidence type="ECO:0000256" key="1">
    <source>
        <dbReference type="SAM" id="MobiDB-lite"/>
    </source>
</evidence>
<keyword evidence="3" id="KW-0675">Receptor</keyword>
<dbReference type="InterPro" id="IPR006020">
    <property type="entry name" value="PTB/PI_dom"/>
</dbReference>
<evidence type="ECO:0000313" key="4">
    <source>
        <dbReference type="EMBL" id="LAC19760.1"/>
    </source>
</evidence>
<reference evidence="4" key="1">
    <citation type="submission" date="2017-11" db="EMBL/GenBank/DDBJ databases">
        <title>The sensing device of the deep-sea amphipod.</title>
        <authorList>
            <person name="Kobayashi H."/>
            <person name="Nagahama T."/>
            <person name="Arai W."/>
            <person name="Sasagawa Y."/>
            <person name="Umeda M."/>
            <person name="Hayashi T."/>
            <person name="Nikaido I."/>
            <person name="Watanabe H."/>
            <person name="Oguri K."/>
            <person name="Kitazato H."/>
            <person name="Fujioka K."/>
            <person name="Kido Y."/>
            <person name="Takami H."/>
        </authorList>
    </citation>
    <scope>NUCLEOTIDE SEQUENCE</scope>
    <source>
        <tissue evidence="4">Whole body</tissue>
    </source>
</reference>
<sequence length="350" mass="37869">MSSFLKSIFHSSNKHKKLSEEWTNNREPVVDGVTFYVRYLGSSVVDDPKSSQSTAAGVKRIIHAAKAGARRPDRVAFRVSMEGVRIDSTGTGETLMDTSIYKISYCSADSQYEQVLAFVASNEEETCECFAFLCSKRKVAEAIAVSIAQAFTMAYECWKLALEAKRNGQNNLSSDMVAGRGIASPARSKDGGDGNCSRSSSPGHSPGYSSTPSEVSSTSGYQSSTPGGLLLELDYNDAGSEGTLATVADHQQQSSAVVPRKHWIDFGSSEELMSMEPLYSPRSTSNRELWQFPARLARRPETPSSGSGRGAGGLGKHDTLRHNCSFNSGFRSSSRYSLSDSEQQLLTAVN</sequence>
<proteinExistence type="evidence at transcript level"/>
<organism evidence="3">
    <name type="scientific">Hirondellea gigas</name>
    <dbReference type="NCBI Taxonomy" id="1518452"/>
    <lineage>
        <taxon>Eukaryota</taxon>
        <taxon>Metazoa</taxon>
        <taxon>Ecdysozoa</taxon>
        <taxon>Arthropoda</taxon>
        <taxon>Crustacea</taxon>
        <taxon>Multicrustacea</taxon>
        <taxon>Malacostraca</taxon>
        <taxon>Eumalacostraca</taxon>
        <taxon>Peracarida</taxon>
        <taxon>Amphipoda</taxon>
        <taxon>Amphilochidea</taxon>
        <taxon>Lysianassida</taxon>
        <taxon>Lysianassidira</taxon>
        <taxon>Lysianassoidea</taxon>
        <taxon>Lysianassidae</taxon>
        <taxon>Hirondellea</taxon>
    </lineage>
</organism>
<feature type="domain" description="PID" evidence="2">
    <location>
        <begin position="31"/>
        <end position="156"/>
    </location>
</feature>
<dbReference type="InterPro" id="IPR051133">
    <property type="entry name" value="Adapter_Engulfment-Domain"/>
</dbReference>
<feature type="region of interest" description="Disordered" evidence="1">
    <location>
        <begin position="182"/>
        <end position="225"/>
    </location>
</feature>
<dbReference type="EMBL" id="IACT01000339">
    <property type="protein sequence ID" value="LAC19760.1"/>
    <property type="molecule type" value="mRNA"/>
</dbReference>
<dbReference type="EMBL" id="IACF01000953">
    <property type="protein sequence ID" value="LAB66687.1"/>
    <property type="molecule type" value="mRNA"/>
</dbReference>
<reference evidence="3" key="2">
    <citation type="journal article" date="2018" name="Biosci. Biotechnol. Biochem.">
        <title>Polysaccharide hydrolase of the hadal zone amphipods Hirondellea gigas.</title>
        <authorList>
            <person name="Kobayashi H."/>
            <person name="Nagahama T."/>
            <person name="Arai W."/>
            <person name="Sasagawa Y."/>
            <person name="Umeda M."/>
            <person name="Hayashi T."/>
            <person name="Nikaido I."/>
            <person name="Watanabe H."/>
            <person name="Oguri K."/>
            <person name="Kitazato H."/>
            <person name="Fujioka K."/>
            <person name="Kido Y."/>
            <person name="Takami H."/>
        </authorList>
    </citation>
    <scope>NUCLEOTIDE SEQUENCE</scope>
    <source>
        <tissue evidence="3">Whole body</tissue>
    </source>
</reference>
<name>A0A2P2HY32_9CRUS</name>
<dbReference type="PROSITE" id="PS01179">
    <property type="entry name" value="PID"/>
    <property type="match status" value="1"/>
</dbReference>
<feature type="region of interest" description="Disordered" evidence="1">
    <location>
        <begin position="297"/>
        <end position="318"/>
    </location>
</feature>
<dbReference type="AlphaFoldDB" id="A0A2P2HY32"/>
<dbReference type="PANTHER" id="PTHR11232:SF74">
    <property type="entry name" value="PTB DOMAIN-CONTAINING ADAPTER PROTEIN CED-6-LIKE PROTEIN"/>
    <property type="match status" value="1"/>
</dbReference>
<dbReference type="InterPro" id="IPR011993">
    <property type="entry name" value="PH-like_dom_sf"/>
</dbReference>
<dbReference type="SMART" id="SM00462">
    <property type="entry name" value="PTB"/>
    <property type="match status" value="1"/>
</dbReference>
<feature type="compositionally biased region" description="Low complexity" evidence="1">
    <location>
        <begin position="195"/>
        <end position="221"/>
    </location>
</feature>
<protein>
    <submittedName>
        <fullName evidence="3 4">Low density lipoprotein receptor adapter protein 1-like</fullName>
    </submittedName>
</protein>
<evidence type="ECO:0000313" key="3">
    <source>
        <dbReference type="EMBL" id="LAB66687.1"/>
    </source>
</evidence>
<dbReference type="PANTHER" id="PTHR11232">
    <property type="entry name" value="PHOSPHOTYROSINE INTERACTION DOMAIN-CONTAINING FAMILY MEMBER"/>
    <property type="match status" value="1"/>
</dbReference>
<dbReference type="SUPFAM" id="SSF50729">
    <property type="entry name" value="PH domain-like"/>
    <property type="match status" value="1"/>
</dbReference>
<dbReference type="Gene3D" id="2.30.29.30">
    <property type="entry name" value="Pleckstrin-homology domain (PH domain)/Phosphotyrosine-binding domain (PTB)"/>
    <property type="match status" value="1"/>
</dbReference>
<keyword evidence="3" id="KW-0449">Lipoprotein</keyword>
<dbReference type="Pfam" id="PF00640">
    <property type="entry name" value="PID"/>
    <property type="match status" value="1"/>
</dbReference>
<dbReference type="CDD" id="cd13159">
    <property type="entry name" value="PTB_LDLRAP-mammal-like"/>
    <property type="match status" value="1"/>
</dbReference>